<name>A0A9X4KJS2_9BACL</name>
<dbReference type="Proteomes" id="UP001153387">
    <property type="component" value="Unassembled WGS sequence"/>
</dbReference>
<sequence>MWISIVFPSSAIGTTAEPPASCMTRNARRLKLNTCRRMKPREPGAEASAYSVWKVACSGTISRSGGPAGSCAIRSAISDLIRCDLPLPERPAINLSFTAHAPLSVQLNFDPSIRAMLVCQLNRF</sequence>
<evidence type="ECO:0000313" key="2">
    <source>
        <dbReference type="Proteomes" id="UP001153387"/>
    </source>
</evidence>
<proteinExistence type="predicted"/>
<evidence type="ECO:0000313" key="1">
    <source>
        <dbReference type="EMBL" id="MDG0793210.1"/>
    </source>
</evidence>
<organism evidence="1 2">
    <name type="scientific">Cohnella ginsengisoli</name>
    <dbReference type="NCBI Taxonomy" id="425004"/>
    <lineage>
        <taxon>Bacteria</taxon>
        <taxon>Bacillati</taxon>
        <taxon>Bacillota</taxon>
        <taxon>Bacilli</taxon>
        <taxon>Bacillales</taxon>
        <taxon>Paenibacillaceae</taxon>
        <taxon>Cohnella</taxon>
    </lineage>
</organism>
<accession>A0A9X4KJS2</accession>
<gene>
    <name evidence="1" type="ORF">OMP38_21945</name>
</gene>
<comment type="caution">
    <text evidence="1">The sequence shown here is derived from an EMBL/GenBank/DDBJ whole genome shotgun (WGS) entry which is preliminary data.</text>
</comment>
<reference evidence="1 2" key="1">
    <citation type="submission" date="2022-10" db="EMBL/GenBank/DDBJ databases">
        <title>Comparative genomic analysis of Cohnella hashimotonis sp. nov., isolated from the International Space Station.</title>
        <authorList>
            <person name="Simpson A."/>
            <person name="Venkateswaran K."/>
        </authorList>
    </citation>
    <scope>NUCLEOTIDE SEQUENCE [LARGE SCALE GENOMIC DNA]</scope>
    <source>
        <strain evidence="1 2">DSM 18997</strain>
    </source>
</reference>
<keyword evidence="2" id="KW-1185">Reference proteome</keyword>
<protein>
    <submittedName>
        <fullName evidence="1">Uncharacterized protein</fullName>
    </submittedName>
</protein>
<dbReference type="EMBL" id="JAPDHZ010000004">
    <property type="protein sequence ID" value="MDG0793210.1"/>
    <property type="molecule type" value="Genomic_DNA"/>
</dbReference>
<dbReference type="AlphaFoldDB" id="A0A9X4KJS2"/>